<dbReference type="SUPFAM" id="SSF53067">
    <property type="entry name" value="Actin-like ATPase domain"/>
    <property type="match status" value="2"/>
</dbReference>
<dbReference type="GO" id="GO:0004856">
    <property type="term" value="F:D-xylulokinase activity"/>
    <property type="evidence" value="ECO:0007669"/>
    <property type="project" value="UniProtKB-EC"/>
</dbReference>
<dbReference type="InterPro" id="IPR050406">
    <property type="entry name" value="FGGY_Carb_Kinase"/>
</dbReference>
<gene>
    <name evidence="6" type="ORF">ACFFHK_04315</name>
</gene>
<dbReference type="Pfam" id="PF02782">
    <property type="entry name" value="FGGY_C"/>
    <property type="match status" value="1"/>
</dbReference>
<evidence type="ECO:0000256" key="2">
    <source>
        <dbReference type="ARBA" id="ARBA00022679"/>
    </source>
</evidence>
<protein>
    <submittedName>
        <fullName evidence="6">Xylulokinase</fullName>
        <ecNumber evidence="6">2.7.1.17</ecNumber>
    </submittedName>
</protein>
<accession>A0ABV6GZZ9</accession>
<comment type="caution">
    <text evidence="6">The sequence shown here is derived from an EMBL/GenBank/DDBJ whole genome shotgun (WGS) entry which is preliminary data.</text>
</comment>
<dbReference type="PANTHER" id="PTHR43095:SF5">
    <property type="entry name" value="XYLULOSE KINASE"/>
    <property type="match status" value="1"/>
</dbReference>
<feature type="domain" description="Carbohydrate kinase FGGY C-terminal" evidence="5">
    <location>
        <begin position="275"/>
        <end position="472"/>
    </location>
</feature>
<name>A0ABV6GZZ9_9PAST</name>
<dbReference type="EC" id="2.7.1.17" evidence="6"/>
<evidence type="ECO:0000256" key="3">
    <source>
        <dbReference type="ARBA" id="ARBA00022777"/>
    </source>
</evidence>
<dbReference type="InterPro" id="IPR018484">
    <property type="entry name" value="FGGY_N"/>
</dbReference>
<keyword evidence="3" id="KW-0418">Kinase</keyword>
<evidence type="ECO:0000259" key="4">
    <source>
        <dbReference type="Pfam" id="PF00370"/>
    </source>
</evidence>
<dbReference type="CDD" id="cd07809">
    <property type="entry name" value="ASKHA_NBD_FGGY_BaXK-like"/>
    <property type="match status" value="1"/>
</dbReference>
<proteinExistence type="inferred from homology"/>
<reference evidence="6 7" key="1">
    <citation type="submission" date="2024-09" db="EMBL/GenBank/DDBJ databases">
        <authorList>
            <person name="Sun Q."/>
            <person name="Mori K."/>
        </authorList>
    </citation>
    <scope>NUCLEOTIDE SEQUENCE [LARGE SCALE GENOMIC DNA]</scope>
    <source>
        <strain evidence="6 7">CCM 7539</strain>
    </source>
</reference>
<feature type="domain" description="Carbohydrate kinase FGGY N-terminal" evidence="4">
    <location>
        <begin position="14"/>
        <end position="240"/>
    </location>
</feature>
<dbReference type="EMBL" id="JBHLWB010000003">
    <property type="protein sequence ID" value="MFC0308932.1"/>
    <property type="molecule type" value="Genomic_DNA"/>
</dbReference>
<dbReference type="PANTHER" id="PTHR43095">
    <property type="entry name" value="SUGAR KINASE"/>
    <property type="match status" value="1"/>
</dbReference>
<evidence type="ECO:0000256" key="1">
    <source>
        <dbReference type="ARBA" id="ARBA00009156"/>
    </source>
</evidence>
<keyword evidence="7" id="KW-1185">Reference proteome</keyword>
<keyword evidence="2 6" id="KW-0808">Transferase</keyword>
<sequence length="533" mass="59703">MRKARSIIENGEAVLGIEFGSTRIKAVLIDNIGTILATGIFDWENHLKQGIWIYHQDEIWSGLQSAYLNLSDNVKEKYQINIENLSAIGISAMMHGYLPFNNKGKQLVDFRTWRNNITQEASKKLTTLFQYNIPQRWSIAHLYQAILNNEVHLNEIDYITTLSGYIHWKLTNQKVLGIGDASGMFPIDIKKQSYDENMLNLFEEYISNKKYPWKIKEILPKVLVAGDIAGRLTEEGAKLLDPSGKLHSNIPFCPPEGDAGTGMVATNSIKEKTGNISAGTSAFTMIVLKDQLSKVYEELDMVTTPTGKLVAMAHSNNCTSDINAWISLFGECLQQFGVNIYSEELYEALFLQALKGDNNCGNLLSYGFYSGEHNLGLTSGCPIFIHPTNSHFNLSNFMRSHIYSAFAAMKLGIDILQKQENVNIDRIFGHGGIFKTAGVAQKILASALNTPIATMNTAGEGGAWGIALLANYINENRVSLEYYLDNKIFTNTDISVMQPDKALIQGYEDYMNRYRKNLPIIKKAVELNQLNYN</sequence>
<dbReference type="Pfam" id="PF00370">
    <property type="entry name" value="FGGY_N"/>
    <property type="match status" value="1"/>
</dbReference>
<evidence type="ECO:0000259" key="5">
    <source>
        <dbReference type="Pfam" id="PF02782"/>
    </source>
</evidence>
<evidence type="ECO:0000313" key="7">
    <source>
        <dbReference type="Proteomes" id="UP001589767"/>
    </source>
</evidence>
<dbReference type="InterPro" id="IPR043129">
    <property type="entry name" value="ATPase_NBD"/>
</dbReference>
<dbReference type="Gene3D" id="3.30.420.40">
    <property type="match status" value="2"/>
</dbReference>
<comment type="similarity">
    <text evidence="1">Belongs to the FGGY kinase family.</text>
</comment>
<evidence type="ECO:0000313" key="6">
    <source>
        <dbReference type="EMBL" id="MFC0308932.1"/>
    </source>
</evidence>
<dbReference type="Proteomes" id="UP001589767">
    <property type="component" value="Unassembled WGS sequence"/>
</dbReference>
<organism evidence="6 7">
    <name type="scientific">Gallibacterium trehalosifermentans</name>
    <dbReference type="NCBI Taxonomy" id="516935"/>
    <lineage>
        <taxon>Bacteria</taxon>
        <taxon>Pseudomonadati</taxon>
        <taxon>Pseudomonadota</taxon>
        <taxon>Gammaproteobacteria</taxon>
        <taxon>Pasteurellales</taxon>
        <taxon>Pasteurellaceae</taxon>
        <taxon>Gallibacterium</taxon>
    </lineage>
</organism>
<dbReference type="RefSeq" id="WP_382369888.1">
    <property type="nucleotide sequence ID" value="NZ_JBHLWB010000003.1"/>
</dbReference>
<dbReference type="InterPro" id="IPR018485">
    <property type="entry name" value="FGGY_C"/>
</dbReference>